<comment type="caution">
    <text evidence="6">The sequence shown here is derived from an EMBL/GenBank/DDBJ whole genome shotgun (WGS) entry which is preliminary data.</text>
</comment>
<gene>
    <name evidence="6" type="ORF">C1SCF055_LOCUS5614</name>
</gene>
<dbReference type="Proteomes" id="UP001152797">
    <property type="component" value="Unassembled WGS sequence"/>
</dbReference>
<feature type="coiled-coil region" evidence="3">
    <location>
        <begin position="975"/>
        <end position="1002"/>
    </location>
</feature>
<keyword evidence="8" id="KW-1185">Reference proteome</keyword>
<dbReference type="EMBL" id="CAMXCT030000346">
    <property type="protein sequence ID" value="CAL4764789.1"/>
    <property type="molecule type" value="Genomic_DNA"/>
</dbReference>
<dbReference type="InterPro" id="IPR036736">
    <property type="entry name" value="ACP-like_sf"/>
</dbReference>
<dbReference type="Gene3D" id="1.10.1200.10">
    <property type="entry name" value="ACP-like"/>
    <property type="match status" value="1"/>
</dbReference>
<dbReference type="SMART" id="SM01294">
    <property type="entry name" value="PKS_PP_betabranch"/>
    <property type="match status" value="1"/>
</dbReference>
<dbReference type="SUPFAM" id="SSF47336">
    <property type="entry name" value="ACP-like"/>
    <property type="match status" value="1"/>
</dbReference>
<feature type="domain" description="Carrier" evidence="5">
    <location>
        <begin position="1277"/>
        <end position="1353"/>
    </location>
</feature>
<evidence type="ECO:0000313" key="7">
    <source>
        <dbReference type="EMBL" id="CAL1130852.1"/>
    </source>
</evidence>
<keyword evidence="1" id="KW-0596">Phosphopantetheine</keyword>
<dbReference type="Gene3D" id="1.25.40.10">
    <property type="entry name" value="Tetratricopeptide repeat domain"/>
    <property type="match status" value="3"/>
</dbReference>
<keyword evidence="2" id="KW-0597">Phosphoprotein</keyword>
<dbReference type="PANTHER" id="PTHR10098">
    <property type="entry name" value="RAPSYN-RELATED"/>
    <property type="match status" value="1"/>
</dbReference>
<dbReference type="Pfam" id="PF13424">
    <property type="entry name" value="TPR_12"/>
    <property type="match status" value="1"/>
</dbReference>
<dbReference type="InterPro" id="IPR020806">
    <property type="entry name" value="PKS_PP-bd"/>
</dbReference>
<dbReference type="SUPFAM" id="SSF48452">
    <property type="entry name" value="TPR-like"/>
    <property type="match status" value="3"/>
</dbReference>
<dbReference type="InterPro" id="IPR009081">
    <property type="entry name" value="PP-bd_ACP"/>
</dbReference>
<accession>A0A9P1BQ52</accession>
<name>A0A9P1BQ52_9DINO</name>
<dbReference type="SMART" id="SM00028">
    <property type="entry name" value="TPR"/>
    <property type="match status" value="8"/>
</dbReference>
<evidence type="ECO:0000256" key="4">
    <source>
        <dbReference type="SAM" id="MobiDB-lite"/>
    </source>
</evidence>
<evidence type="ECO:0000313" key="6">
    <source>
        <dbReference type="EMBL" id="CAI3977477.1"/>
    </source>
</evidence>
<evidence type="ECO:0000256" key="2">
    <source>
        <dbReference type="ARBA" id="ARBA00022553"/>
    </source>
</evidence>
<feature type="compositionally biased region" description="Low complexity" evidence="4">
    <location>
        <begin position="456"/>
        <end position="468"/>
    </location>
</feature>
<sequence length="1356" mass="146726">MAPRSGSPFASPRPLRSPRTAEKVVKRNISLCDLAEAEDAPARQPDFLDESRERLSTQATGLLNEAEEAIDEEAFQAAERAASDALNLFREIGDRAGIARSLRCIIGAYQGREELEAAYLRASEELDRCRNSGNKLGEAAMMMSLVELKMLQAVKPKEVISMAKAALALVQSLNNKPLKAHGLLTLAQSYEHAQKGDHMMRAARAGVEAYRQLGDKRGEAKALHFVAAAAGLNNDVNEAVRSSSQACALYQELGLHALEVGGGNGSGSSAGITWQDGSDGGMRAAASRGLFGASLGGLSYLVYKQAELQELIQAEENRFLRSLQLDAKAVSKQGQKAFEGCMQRYGACVLLETVPLHQAKLHQPKGGHFAEVLEGITFQGRPLLGPSKSINLDVAGAAIGSALAMPLLFPGSFMAGALLGHSSGYILSIAESCPGSVGRFDADQLSEPGDAGGAGAASNAKDSADSAAPGPSWGSTLSLMLFGPLALSKKSKKSKADGASQGEVEVKSDEPVWNTWCFHDTELLTEDGVMPEVAALMHEVHAASWQARSESSELLDTDATWRFPDLVMSLGILRSAEKLWLPTIRETMLGAAGSNAKPSDAVVLKRAFLVWADAGNAAKAFVASAAVQWPWAGEVSSGFSRSSSHGLTVLLPLIDLTSASKVDKAKDVSSFWDLGQDLSRFLARSSSGAQLEVLLGSHAWEHPANNEVSLISVPLRAGDVLVMDNRAWRRLRMHTGSSESRALFLAFEYTAGKPEQVSSTQQDVAFWSVLAWALRLRQLMAATGTLLPREMGYPSWGEHDGLELHEAATELMSLAEWHKLSKDDTKMLQAAEDAMAIYRRQNSLLGQSNVLRILVKAHSIIQDDQKGLEVAEAALTQFREQHYKRGEAIALDQIASVLYGMRRPMEALEAATEALDLIKTLEDLPWEAIMLHSVAALQCSVKHFPESLQAAQEAIWILEDIGDRSGQAYVRLNTVLQVQMQLQEFQEALATAEQAVAIFREIKDRRGEATALLLAANVYKSVGELDEAEKWLREAQDIFEQMGERRLLAQVLHSMAKVHIAKNEPAEAVRLAYEAHSLCKRARDKPAEAGTLLFTVEAHLSLIAQLVESGRMRGSRELEEQLSKAEKAGLAAKKIADKLGHKQTIADCFYALSEINLVSGRYQEALDGADEGIKIYQDVGYELGECTFVNMKAQALLVSGKSDQALVAAKQAVSMAKAMDDKPLEALAQEILEKVLQGQGAAAPAVPQTFQPLAEEVEEETPVVEAASEVLEEKPKGLEPAIVSDMLHNMLREMMGSEMESDTPLMDAGVDSLMSIEFRSQVNSAFSGLGLSATLTFDYPTIRELTGHIVERSNNQ</sequence>
<feature type="region of interest" description="Disordered" evidence="4">
    <location>
        <begin position="440"/>
        <end position="471"/>
    </location>
</feature>
<dbReference type="PANTHER" id="PTHR10098:SF108">
    <property type="entry name" value="TETRATRICOPEPTIDE REPEAT PROTEIN 28"/>
    <property type="match status" value="1"/>
</dbReference>
<protein>
    <recommendedName>
        <fullName evidence="5">Carrier domain-containing protein</fullName>
    </recommendedName>
</protein>
<evidence type="ECO:0000313" key="8">
    <source>
        <dbReference type="Proteomes" id="UP001152797"/>
    </source>
</evidence>
<organism evidence="6">
    <name type="scientific">Cladocopium goreaui</name>
    <dbReference type="NCBI Taxonomy" id="2562237"/>
    <lineage>
        <taxon>Eukaryota</taxon>
        <taxon>Sar</taxon>
        <taxon>Alveolata</taxon>
        <taxon>Dinophyceae</taxon>
        <taxon>Suessiales</taxon>
        <taxon>Symbiodiniaceae</taxon>
        <taxon>Cladocopium</taxon>
    </lineage>
</organism>
<dbReference type="EMBL" id="CAMXCT020000346">
    <property type="protein sequence ID" value="CAL1130852.1"/>
    <property type="molecule type" value="Genomic_DNA"/>
</dbReference>
<dbReference type="OrthoDB" id="431454at2759"/>
<dbReference type="GO" id="GO:0031177">
    <property type="term" value="F:phosphopantetheine binding"/>
    <property type="evidence" value="ECO:0007669"/>
    <property type="project" value="InterPro"/>
</dbReference>
<keyword evidence="3" id="KW-0175">Coiled coil</keyword>
<reference evidence="7" key="2">
    <citation type="submission" date="2024-04" db="EMBL/GenBank/DDBJ databases">
        <authorList>
            <person name="Chen Y."/>
            <person name="Shah S."/>
            <person name="Dougan E. K."/>
            <person name="Thang M."/>
            <person name="Chan C."/>
        </authorList>
    </citation>
    <scope>NUCLEOTIDE SEQUENCE [LARGE SCALE GENOMIC DNA]</scope>
</reference>
<proteinExistence type="predicted"/>
<reference evidence="6" key="1">
    <citation type="submission" date="2022-10" db="EMBL/GenBank/DDBJ databases">
        <authorList>
            <person name="Chen Y."/>
            <person name="Dougan E. K."/>
            <person name="Chan C."/>
            <person name="Rhodes N."/>
            <person name="Thang M."/>
        </authorList>
    </citation>
    <scope>NUCLEOTIDE SEQUENCE</scope>
</reference>
<dbReference type="InterPro" id="IPR011990">
    <property type="entry name" value="TPR-like_helical_dom_sf"/>
</dbReference>
<dbReference type="EMBL" id="CAMXCT010000346">
    <property type="protein sequence ID" value="CAI3977477.1"/>
    <property type="molecule type" value="Genomic_DNA"/>
</dbReference>
<dbReference type="Pfam" id="PF00550">
    <property type="entry name" value="PP-binding"/>
    <property type="match status" value="1"/>
</dbReference>
<evidence type="ECO:0000259" key="5">
    <source>
        <dbReference type="PROSITE" id="PS50075"/>
    </source>
</evidence>
<feature type="region of interest" description="Disordered" evidence="4">
    <location>
        <begin position="1"/>
        <end position="21"/>
    </location>
</feature>
<evidence type="ECO:0000256" key="3">
    <source>
        <dbReference type="SAM" id="Coils"/>
    </source>
</evidence>
<evidence type="ECO:0000256" key="1">
    <source>
        <dbReference type="ARBA" id="ARBA00022450"/>
    </source>
</evidence>
<dbReference type="SMART" id="SM00823">
    <property type="entry name" value="PKS_PP"/>
    <property type="match status" value="1"/>
</dbReference>
<dbReference type="PROSITE" id="PS50075">
    <property type="entry name" value="CARRIER"/>
    <property type="match status" value="1"/>
</dbReference>
<dbReference type="InterPro" id="IPR019734">
    <property type="entry name" value="TPR_rpt"/>
</dbReference>